<organism evidence="2 3">
    <name type="scientific">Thauera linaloolentis (strain DSM 12138 / JCM 21573 / CCUG 41526 / CIP 105981 / IAM 15112 / NBRC 102519 / 47Lol)</name>
    <dbReference type="NCBI Taxonomy" id="1123367"/>
    <lineage>
        <taxon>Bacteria</taxon>
        <taxon>Pseudomonadati</taxon>
        <taxon>Pseudomonadota</taxon>
        <taxon>Betaproteobacteria</taxon>
        <taxon>Rhodocyclales</taxon>
        <taxon>Zoogloeaceae</taxon>
        <taxon>Thauera</taxon>
    </lineage>
</organism>
<dbReference type="Pfam" id="PF06980">
    <property type="entry name" value="DUF1302"/>
    <property type="match status" value="1"/>
</dbReference>
<gene>
    <name evidence="2" type="ORF">C666_10135</name>
</gene>
<comment type="caution">
    <text evidence="2">The sequence shown here is derived from an EMBL/GenBank/DDBJ whole genome shotgun (WGS) entry which is preliminary data.</text>
</comment>
<dbReference type="RefSeq" id="WP_004338026.1">
    <property type="nucleotide sequence ID" value="NZ_AMXE01000033.1"/>
</dbReference>
<evidence type="ECO:0000313" key="3">
    <source>
        <dbReference type="Proteomes" id="UP000013232"/>
    </source>
</evidence>
<proteinExistence type="predicted"/>
<dbReference type="Proteomes" id="UP000013232">
    <property type="component" value="Unassembled WGS sequence"/>
</dbReference>
<evidence type="ECO:0008006" key="4">
    <source>
        <dbReference type="Google" id="ProtNLM"/>
    </source>
</evidence>
<keyword evidence="1" id="KW-0732">Signal</keyword>
<protein>
    <recommendedName>
        <fullName evidence="4">DUF1302 domain-containing protein</fullName>
    </recommendedName>
</protein>
<accession>N6Z065</accession>
<feature type="chain" id="PRO_5004128496" description="DUF1302 domain-containing protein" evidence="1">
    <location>
        <begin position="45"/>
        <end position="635"/>
    </location>
</feature>
<reference evidence="2 3" key="1">
    <citation type="submission" date="2012-09" db="EMBL/GenBank/DDBJ databases">
        <title>Draft Genome Sequences of 6 Strains from Genus Thauera.</title>
        <authorList>
            <person name="Liu B."/>
            <person name="Shapleigh J.P."/>
            <person name="Frostegard A.H."/>
        </authorList>
    </citation>
    <scope>NUCLEOTIDE SEQUENCE [LARGE SCALE GENOMIC DNA]</scope>
    <source>
        <strain evidence="3">47Lol / DSM 12138</strain>
    </source>
</reference>
<dbReference type="AlphaFoldDB" id="N6Z065"/>
<dbReference type="OrthoDB" id="8522166at2"/>
<dbReference type="eggNOG" id="COG3203">
    <property type="taxonomic scope" value="Bacteria"/>
</dbReference>
<keyword evidence="3" id="KW-1185">Reference proteome</keyword>
<dbReference type="STRING" id="1123367.GCA_000621305_01314"/>
<name>N6Z065_THAL4</name>
<feature type="signal peptide" evidence="1">
    <location>
        <begin position="1"/>
        <end position="44"/>
    </location>
</feature>
<sequence>MKEKKKMPCRAADGLRRPVRSRLVTAGLLAAAAGSGLAPGAAHAGSFSLDNGIEGNWGLNVSLGTSIRTSNADADLIMTGNGGRGGSSHDDGNLNYRKKGDVFSTIAKATGELSLTKDNVGVFLRAKAWHDFETSRSGVRHGHSANGFEPGARLDDGEFDRLSRFSGFELLDAYVFANTQLGDDNPLTIKLGNHVVNWGESLFTPGINAYGAFDLSAARRPGTQVKEVLLPIPQLSANLGLTENLSVEGFYQLRWRKNVLDGCGTYWSISDVYNCADAGVNVPAGPLGAFTDQQVYEGIPVSAGPLGAGTTGVLGNAGNIDPSDSGQWGIAARYFSPGLSTEFGVYYVNYHQRSPVISVLLDPSPLPSAFAGGNRTPPLPTFGMQYAWDWSGEDIKAFGLSFSTTLSGWSVFGEVSHTRDIPVQLNGLDLLRGASNGAGPLGFLAGVPRGEGTLFTGHELKDKTQLQLNTLKIFPRVMGAESVSVLGEVVYQRWSGIGDADSGRRYGRAFVFGQAAHGGSGLACADTGNADAKYCENEGFATTSAWGYRLQATFSYPGVFAGVNFKPRVFWSHDVKGYAADNLFVEDRKILGLGAGFDYLNKYYLDISYNRFNRGARYDTFRDRDFASVVVGMNF</sequence>
<dbReference type="InterPro" id="IPR010727">
    <property type="entry name" value="DUF1302"/>
</dbReference>
<evidence type="ECO:0000256" key="1">
    <source>
        <dbReference type="SAM" id="SignalP"/>
    </source>
</evidence>
<dbReference type="EMBL" id="AMXE01000033">
    <property type="protein sequence ID" value="ENO87798.1"/>
    <property type="molecule type" value="Genomic_DNA"/>
</dbReference>
<evidence type="ECO:0000313" key="2">
    <source>
        <dbReference type="EMBL" id="ENO87798.1"/>
    </source>
</evidence>